<proteinExistence type="predicted"/>
<dbReference type="RefSeq" id="WP_239072772.1">
    <property type="nucleotide sequence ID" value="NZ_BAABFI010000004.1"/>
</dbReference>
<keyword evidence="5" id="KW-1185">Reference proteome</keyword>
<reference evidence="2 5" key="2">
    <citation type="submission" date="2021-01" db="EMBL/GenBank/DDBJ databases">
        <title>Whole genome shotgun sequence of Cellulomonas oligotrophica NBRC 109435.</title>
        <authorList>
            <person name="Komaki H."/>
            <person name="Tamura T."/>
        </authorList>
    </citation>
    <scope>NUCLEOTIDE SEQUENCE [LARGE SCALE GENOMIC DNA]</scope>
    <source>
        <strain evidence="2 5">NBRC 109435</strain>
    </source>
</reference>
<reference evidence="3 4" key="1">
    <citation type="submission" date="2020-07" db="EMBL/GenBank/DDBJ databases">
        <title>Sequencing the genomes of 1000 actinobacteria strains.</title>
        <authorList>
            <person name="Klenk H.-P."/>
        </authorList>
    </citation>
    <scope>NUCLEOTIDE SEQUENCE [LARGE SCALE GENOMIC DNA]</scope>
    <source>
        <strain evidence="3 4">DSM 24482</strain>
    </source>
</reference>
<comment type="caution">
    <text evidence="3">The sequence shown here is derived from an EMBL/GenBank/DDBJ whole genome shotgun (WGS) entry which is preliminary data.</text>
</comment>
<name>A0A7Y9JW89_9CELL</name>
<dbReference type="Pfam" id="PF20058">
    <property type="entry name" value="DUF6457"/>
    <property type="match status" value="1"/>
</dbReference>
<evidence type="ECO:0000313" key="4">
    <source>
        <dbReference type="Proteomes" id="UP000577956"/>
    </source>
</evidence>
<accession>A0A7Y9JW89</accession>
<feature type="domain" description="DUF6457" evidence="1">
    <location>
        <begin position="3"/>
        <end position="87"/>
    </location>
</feature>
<dbReference type="AlphaFoldDB" id="A0A7Y9JW89"/>
<evidence type="ECO:0000313" key="5">
    <source>
        <dbReference type="Proteomes" id="UP000618382"/>
    </source>
</evidence>
<organism evidence="3 4">
    <name type="scientific">Cellulomonas oligotrophica</name>
    <dbReference type="NCBI Taxonomy" id="931536"/>
    <lineage>
        <taxon>Bacteria</taxon>
        <taxon>Bacillati</taxon>
        <taxon>Actinomycetota</taxon>
        <taxon>Actinomycetes</taxon>
        <taxon>Micrococcales</taxon>
        <taxon>Cellulomonadaceae</taxon>
        <taxon>Cellulomonas</taxon>
    </lineage>
</organism>
<protein>
    <recommendedName>
        <fullName evidence="1">DUF6457 domain-containing protein</fullName>
    </recommendedName>
</protein>
<evidence type="ECO:0000259" key="1">
    <source>
        <dbReference type="Pfam" id="PF20058"/>
    </source>
</evidence>
<dbReference type="InterPro" id="IPR045598">
    <property type="entry name" value="DUF6457"/>
</dbReference>
<dbReference type="EMBL" id="JACCBK010000001">
    <property type="protein sequence ID" value="NYD84606.1"/>
    <property type="molecule type" value="Genomic_DNA"/>
</dbReference>
<dbReference type="Proteomes" id="UP000577956">
    <property type="component" value="Unassembled WGS sequence"/>
</dbReference>
<sequence>MSDPRTLDAWLVQVARELGVEPELALATCGPVLDMVRDVAHGVARPAGPTTAFLVGLAAGRAGGDAREQEDRVRELLAVVDAQVAGRADGSPPSDGGSGPAA</sequence>
<dbReference type="Proteomes" id="UP000618382">
    <property type="component" value="Unassembled WGS sequence"/>
</dbReference>
<dbReference type="EMBL" id="BONN01000002">
    <property type="protein sequence ID" value="GIG31673.1"/>
    <property type="molecule type" value="Genomic_DNA"/>
</dbReference>
<gene>
    <name evidence="3" type="ORF">BKA21_000155</name>
    <name evidence="2" type="ORF">Col01nite_08320</name>
</gene>
<evidence type="ECO:0000313" key="2">
    <source>
        <dbReference type="EMBL" id="GIG31673.1"/>
    </source>
</evidence>
<evidence type="ECO:0000313" key="3">
    <source>
        <dbReference type="EMBL" id="NYD84606.1"/>
    </source>
</evidence>